<reference evidence="1 2" key="1">
    <citation type="submission" date="2019-03" db="EMBL/GenBank/DDBJ databases">
        <title>Single cell metagenomics reveals metabolic interactions within the superorganism composed of flagellate Streblomastix strix and complex community of Bacteroidetes bacteria on its surface.</title>
        <authorList>
            <person name="Treitli S.C."/>
            <person name="Kolisko M."/>
            <person name="Husnik F."/>
            <person name="Keeling P."/>
            <person name="Hampl V."/>
        </authorList>
    </citation>
    <scope>NUCLEOTIDE SEQUENCE [LARGE SCALE GENOMIC DNA]</scope>
    <source>
        <strain evidence="1">ST1C</strain>
    </source>
</reference>
<dbReference type="Proteomes" id="UP000324800">
    <property type="component" value="Unassembled WGS sequence"/>
</dbReference>
<gene>
    <name evidence="1" type="ORF">EZS28_010782</name>
</gene>
<dbReference type="InterPro" id="IPR016024">
    <property type="entry name" value="ARM-type_fold"/>
</dbReference>
<proteinExistence type="predicted"/>
<protein>
    <submittedName>
        <fullName evidence="1">Uncharacterized protein</fullName>
    </submittedName>
</protein>
<dbReference type="EMBL" id="SNRW01002164">
    <property type="protein sequence ID" value="KAA6393689.1"/>
    <property type="molecule type" value="Genomic_DNA"/>
</dbReference>
<evidence type="ECO:0000313" key="2">
    <source>
        <dbReference type="Proteomes" id="UP000324800"/>
    </source>
</evidence>
<organism evidence="1 2">
    <name type="scientific">Streblomastix strix</name>
    <dbReference type="NCBI Taxonomy" id="222440"/>
    <lineage>
        <taxon>Eukaryota</taxon>
        <taxon>Metamonada</taxon>
        <taxon>Preaxostyla</taxon>
        <taxon>Oxymonadida</taxon>
        <taxon>Streblomastigidae</taxon>
        <taxon>Streblomastix</taxon>
    </lineage>
</organism>
<dbReference type="Gene3D" id="1.25.10.10">
    <property type="entry name" value="Leucine-rich Repeat Variant"/>
    <property type="match status" value="1"/>
</dbReference>
<comment type="caution">
    <text evidence="1">The sequence shown here is derived from an EMBL/GenBank/DDBJ whole genome shotgun (WGS) entry which is preliminary data.</text>
</comment>
<accession>A0A5J4WHC1</accession>
<name>A0A5J4WHC1_9EUKA</name>
<dbReference type="SUPFAM" id="SSF48371">
    <property type="entry name" value="ARM repeat"/>
    <property type="match status" value="1"/>
</dbReference>
<evidence type="ECO:0000313" key="1">
    <source>
        <dbReference type="EMBL" id="KAA6393689.1"/>
    </source>
</evidence>
<sequence>MIKETDKDKIIALPWIQMCQEIEIPLDGNDEKRSQIIHRQEEVCKIMIHICKETESVEIRYKKLKPAIDNGFAKALLHIFEKQELNTISTSHVQAFHTLTYYGSYNTLQQIYNLGPYKGLIRLLDHSNTEVIEEVIQSILHIISYGKDSVQDIRLPHPHYDEFDGRGGITKLFALFKDNPNQTQRYYIAFCIGCIYRAQEVTNPEIKKDVFSYLKSILNTRIDNIKGGALYALEGLIQNEVNKAEIQKEGFKVPE</sequence>
<dbReference type="InterPro" id="IPR011989">
    <property type="entry name" value="ARM-like"/>
</dbReference>
<dbReference type="AlphaFoldDB" id="A0A5J4WHC1"/>